<evidence type="ECO:0000256" key="3">
    <source>
        <dbReference type="ARBA" id="ARBA00022475"/>
    </source>
</evidence>
<evidence type="ECO:0000256" key="2">
    <source>
        <dbReference type="ARBA" id="ARBA00006464"/>
    </source>
</evidence>
<comment type="similarity">
    <text evidence="2">Belongs to the bacterial sugar transferase family.</text>
</comment>
<evidence type="ECO:0000256" key="4">
    <source>
        <dbReference type="ARBA" id="ARBA00022679"/>
    </source>
</evidence>
<feature type="domain" description="Bacterial sugar transferase" evidence="9">
    <location>
        <begin position="14"/>
        <end position="205"/>
    </location>
</feature>
<dbReference type="GO" id="GO:0005886">
    <property type="term" value="C:plasma membrane"/>
    <property type="evidence" value="ECO:0007669"/>
    <property type="project" value="UniProtKB-SubCell"/>
</dbReference>
<reference evidence="10" key="1">
    <citation type="journal article" date="2020" name="mSystems">
        <title>Genome- and Community-Level Interaction Insights into Carbon Utilization and Element Cycling Functions of Hydrothermarchaeota in Hydrothermal Sediment.</title>
        <authorList>
            <person name="Zhou Z."/>
            <person name="Liu Y."/>
            <person name="Xu W."/>
            <person name="Pan J."/>
            <person name="Luo Z.H."/>
            <person name="Li M."/>
        </authorList>
    </citation>
    <scope>NUCLEOTIDE SEQUENCE [LARGE SCALE GENOMIC DNA]</scope>
    <source>
        <strain evidence="10">SpSt-655</strain>
    </source>
</reference>
<sequence>MCCMEKEEIYYKHKRYLDLLLLFFVFITVVPLFLLIFLAIKLSSRGPLFYKHKRVGKNGRPFYVYKFRTMVDGAEALLPKILKNNPQAREEFENGYKLKNDPRVTPIGKILRKTSLDELPQLINILRGEMSFVGPRPIVEEEKVKYGEYLPLLLKEKPGLTGLWQVSGRNNLSYEERVALDMEYIRKKSLRLDIKIILKTIPVLFSGNGAY</sequence>
<dbReference type="Pfam" id="PF02397">
    <property type="entry name" value="Bac_transf"/>
    <property type="match status" value="1"/>
</dbReference>
<keyword evidence="7 8" id="KW-0472">Membrane</keyword>
<protein>
    <submittedName>
        <fullName evidence="10">Sugar transferase</fullName>
    </submittedName>
</protein>
<dbReference type="EMBL" id="DTBX01000132">
    <property type="protein sequence ID" value="HGQ55553.1"/>
    <property type="molecule type" value="Genomic_DNA"/>
</dbReference>
<organism evidence="10">
    <name type="scientific">candidate division WOR-3 bacterium</name>
    <dbReference type="NCBI Taxonomy" id="2052148"/>
    <lineage>
        <taxon>Bacteria</taxon>
        <taxon>Bacteria division WOR-3</taxon>
    </lineage>
</organism>
<name>A0A7V4FGL3_UNCW3</name>
<keyword evidence="5 8" id="KW-0812">Transmembrane</keyword>
<dbReference type="AlphaFoldDB" id="A0A7V4FGL3"/>
<feature type="transmembrane region" description="Helical" evidence="8">
    <location>
        <begin position="20"/>
        <end position="40"/>
    </location>
</feature>
<dbReference type="PANTHER" id="PTHR30576:SF4">
    <property type="entry name" value="UNDECAPRENYL-PHOSPHATE GALACTOSE PHOSPHOTRANSFERASE"/>
    <property type="match status" value="1"/>
</dbReference>
<comment type="caution">
    <text evidence="10">The sequence shown here is derived from an EMBL/GenBank/DDBJ whole genome shotgun (WGS) entry which is preliminary data.</text>
</comment>
<evidence type="ECO:0000256" key="1">
    <source>
        <dbReference type="ARBA" id="ARBA00004236"/>
    </source>
</evidence>
<evidence type="ECO:0000313" key="10">
    <source>
        <dbReference type="EMBL" id="HGQ55553.1"/>
    </source>
</evidence>
<keyword evidence="3" id="KW-1003">Cell membrane</keyword>
<dbReference type="PANTHER" id="PTHR30576">
    <property type="entry name" value="COLANIC BIOSYNTHESIS UDP-GLUCOSE LIPID CARRIER TRANSFERASE"/>
    <property type="match status" value="1"/>
</dbReference>
<proteinExistence type="inferred from homology"/>
<accession>A0A7V4FGL3</accession>
<evidence type="ECO:0000259" key="9">
    <source>
        <dbReference type="Pfam" id="PF02397"/>
    </source>
</evidence>
<evidence type="ECO:0000256" key="7">
    <source>
        <dbReference type="ARBA" id="ARBA00023136"/>
    </source>
</evidence>
<evidence type="ECO:0000256" key="5">
    <source>
        <dbReference type="ARBA" id="ARBA00022692"/>
    </source>
</evidence>
<dbReference type="InterPro" id="IPR003362">
    <property type="entry name" value="Bact_transf"/>
</dbReference>
<gene>
    <name evidence="10" type="ORF">ENU28_03695</name>
</gene>
<comment type="subcellular location">
    <subcellularLocation>
        <location evidence="1">Cell membrane</location>
    </subcellularLocation>
</comment>
<evidence type="ECO:0000256" key="8">
    <source>
        <dbReference type="SAM" id="Phobius"/>
    </source>
</evidence>
<keyword evidence="4 10" id="KW-0808">Transferase</keyword>
<evidence type="ECO:0000256" key="6">
    <source>
        <dbReference type="ARBA" id="ARBA00022989"/>
    </source>
</evidence>
<keyword evidence="6 8" id="KW-1133">Transmembrane helix</keyword>
<dbReference type="GO" id="GO:0016780">
    <property type="term" value="F:phosphotransferase activity, for other substituted phosphate groups"/>
    <property type="evidence" value="ECO:0007669"/>
    <property type="project" value="TreeGrafter"/>
</dbReference>